<evidence type="ECO:0000313" key="1">
    <source>
        <dbReference type="EMBL" id="PIL33387.1"/>
    </source>
</evidence>
<evidence type="ECO:0000313" key="2">
    <source>
        <dbReference type="Proteomes" id="UP000230002"/>
    </source>
</evidence>
<accession>A0A2G8SI40</accession>
<comment type="caution">
    <text evidence="1">The sequence shown here is derived from an EMBL/GenBank/DDBJ whole genome shotgun (WGS) entry which is preliminary data.</text>
</comment>
<dbReference type="AlphaFoldDB" id="A0A2G8SI40"/>
<organism evidence="1 2">
    <name type="scientific">Ganoderma sinense ZZ0214-1</name>
    <dbReference type="NCBI Taxonomy" id="1077348"/>
    <lineage>
        <taxon>Eukaryota</taxon>
        <taxon>Fungi</taxon>
        <taxon>Dikarya</taxon>
        <taxon>Basidiomycota</taxon>
        <taxon>Agaricomycotina</taxon>
        <taxon>Agaricomycetes</taxon>
        <taxon>Polyporales</taxon>
        <taxon>Polyporaceae</taxon>
        <taxon>Ganoderma</taxon>
    </lineage>
</organism>
<sequence length="89" mass="10336">MAPALAALFDGMMTYVVSRRFSAEEAPYFFKSNIESPPQDAVLDTPVTLQIDYETMFHSELYWSKSVAPPAQAHWSRFRAPPLPRWWHF</sequence>
<gene>
    <name evidence="1" type="ORF">GSI_04007</name>
</gene>
<keyword evidence="2" id="KW-1185">Reference proteome</keyword>
<dbReference type="Proteomes" id="UP000230002">
    <property type="component" value="Unassembled WGS sequence"/>
</dbReference>
<reference evidence="1 2" key="1">
    <citation type="journal article" date="2015" name="Sci. Rep.">
        <title>Chromosome-level genome map provides insights into diverse defense mechanisms in the medicinal fungus Ganoderma sinense.</title>
        <authorList>
            <person name="Zhu Y."/>
            <person name="Xu J."/>
            <person name="Sun C."/>
            <person name="Zhou S."/>
            <person name="Xu H."/>
            <person name="Nelson D.R."/>
            <person name="Qian J."/>
            <person name="Song J."/>
            <person name="Luo H."/>
            <person name="Xiang L."/>
            <person name="Li Y."/>
            <person name="Xu Z."/>
            <person name="Ji A."/>
            <person name="Wang L."/>
            <person name="Lu S."/>
            <person name="Hayward A."/>
            <person name="Sun W."/>
            <person name="Li X."/>
            <person name="Schwartz D.C."/>
            <person name="Wang Y."/>
            <person name="Chen S."/>
        </authorList>
    </citation>
    <scope>NUCLEOTIDE SEQUENCE [LARGE SCALE GENOMIC DNA]</scope>
    <source>
        <strain evidence="1 2">ZZ0214-1</strain>
    </source>
</reference>
<proteinExistence type="predicted"/>
<protein>
    <submittedName>
        <fullName evidence="1">Uncharacterized protein</fullName>
    </submittedName>
</protein>
<dbReference type="STRING" id="1077348.A0A2G8SI40"/>
<name>A0A2G8SI40_9APHY</name>
<dbReference type="EMBL" id="AYKW01000007">
    <property type="protein sequence ID" value="PIL33387.1"/>
    <property type="molecule type" value="Genomic_DNA"/>
</dbReference>
<dbReference type="OrthoDB" id="2722301at2759"/>